<organism evidence="9 10">
    <name type="scientific">Pythium oligandrum</name>
    <name type="common">Mycoparasitic fungus</name>
    <dbReference type="NCBI Taxonomy" id="41045"/>
    <lineage>
        <taxon>Eukaryota</taxon>
        <taxon>Sar</taxon>
        <taxon>Stramenopiles</taxon>
        <taxon>Oomycota</taxon>
        <taxon>Peronosporomycetes</taxon>
        <taxon>Pythiales</taxon>
        <taxon>Pythiaceae</taxon>
        <taxon>Pythium</taxon>
    </lineage>
</organism>
<evidence type="ECO:0000313" key="10">
    <source>
        <dbReference type="Proteomes" id="UP000794436"/>
    </source>
</evidence>
<accession>A0A8K1FKV3</accession>
<keyword evidence="4" id="KW-0238">DNA-binding</keyword>
<proteinExistence type="predicted"/>
<dbReference type="InterPro" id="IPR004875">
    <property type="entry name" value="DDE_SF_endonuclease_dom"/>
</dbReference>
<evidence type="ECO:0000256" key="3">
    <source>
        <dbReference type="ARBA" id="ARBA00022989"/>
    </source>
</evidence>
<dbReference type="Pfam" id="PF14724">
    <property type="entry name" value="mit_SMPDase"/>
    <property type="match status" value="2"/>
</dbReference>
<comment type="subcellular location">
    <subcellularLocation>
        <location evidence="1">Membrane</location>
        <topology evidence="1">Single-pass membrane protein</topology>
    </subcellularLocation>
</comment>
<dbReference type="OrthoDB" id="10251508at2759"/>
<dbReference type="AlphaFoldDB" id="A0A8K1FKV3"/>
<protein>
    <recommendedName>
        <fullName evidence="8">HTH CENPB-type domain-containing protein</fullName>
    </recommendedName>
</protein>
<evidence type="ECO:0000256" key="2">
    <source>
        <dbReference type="ARBA" id="ARBA00022692"/>
    </source>
</evidence>
<feature type="region of interest" description="Disordered" evidence="6">
    <location>
        <begin position="695"/>
        <end position="716"/>
    </location>
</feature>
<feature type="transmembrane region" description="Helical" evidence="7">
    <location>
        <begin position="1029"/>
        <end position="1046"/>
    </location>
</feature>
<evidence type="ECO:0000256" key="7">
    <source>
        <dbReference type="SAM" id="Phobius"/>
    </source>
</evidence>
<dbReference type="PANTHER" id="PTHR12988:SF6">
    <property type="entry name" value="SPHINGOMYELIN PHOSPHODIESTERASE 4"/>
    <property type="match status" value="1"/>
</dbReference>
<name>A0A8K1FKV3_PYTOL</name>
<keyword evidence="10" id="KW-1185">Reference proteome</keyword>
<evidence type="ECO:0000259" key="8">
    <source>
        <dbReference type="PROSITE" id="PS51253"/>
    </source>
</evidence>
<evidence type="ECO:0000256" key="6">
    <source>
        <dbReference type="SAM" id="MobiDB-lite"/>
    </source>
</evidence>
<evidence type="ECO:0000256" key="5">
    <source>
        <dbReference type="ARBA" id="ARBA00023136"/>
    </source>
</evidence>
<dbReference type="Pfam" id="PF03184">
    <property type="entry name" value="DDE_1"/>
    <property type="match status" value="1"/>
</dbReference>
<keyword evidence="5 7" id="KW-0472">Membrane</keyword>
<feature type="compositionally biased region" description="Low complexity" evidence="6">
    <location>
        <begin position="867"/>
        <end position="876"/>
    </location>
</feature>
<dbReference type="GO" id="GO:0016020">
    <property type="term" value="C:membrane"/>
    <property type="evidence" value="ECO:0007669"/>
    <property type="project" value="UniProtKB-SubCell"/>
</dbReference>
<keyword evidence="3 7" id="KW-1133">Transmembrane helix</keyword>
<feature type="region of interest" description="Disordered" evidence="6">
    <location>
        <begin position="859"/>
        <end position="884"/>
    </location>
</feature>
<comment type="caution">
    <text evidence="9">The sequence shown here is derived from an EMBL/GenBank/DDBJ whole genome shotgun (WGS) entry which is preliminary data.</text>
</comment>
<dbReference type="PANTHER" id="PTHR12988">
    <property type="entry name" value="SPHINGOMYELIN PHOSPHODIESTERASE 4"/>
    <property type="match status" value="1"/>
</dbReference>
<dbReference type="GO" id="GO:0003677">
    <property type="term" value="F:DNA binding"/>
    <property type="evidence" value="ECO:0007669"/>
    <property type="project" value="UniProtKB-KW"/>
</dbReference>
<feature type="region of interest" description="Disordered" evidence="6">
    <location>
        <begin position="314"/>
        <end position="336"/>
    </location>
</feature>
<dbReference type="Proteomes" id="UP000794436">
    <property type="component" value="Unassembled WGS sequence"/>
</dbReference>
<sequence>MGIPMEKLSLSNGWLHKFKARHNVRPHTLDGGSDGSVTCSEPVVDPIQLQHLLSEYSPEDAFNLDETALLYRLPPKKALLIAVRRNGKNDASDRITVALCCNLTGSEKMAPMIVGRTKCARPDQTTFYYSAFLWIITGYILWHGDLMRILSLWTWPATKGANMASSMAMGRTFASSRRSTELRGARSGLTRSTSTASNGSSASATDAAAGSRRQTSTELQNFSLENDDDFEKLLASYDVPNAIDALRRYLALEVQSNVLGVAASKQQSAQIKRTFYERFNQILDRLFGNDPTSKHKYGGWLDYSLGLAPVGGSTALPPRKKRAPTSAQGPLSPEQEEEARMDAYIDSLTASGRALVDFLGFHRDDEAGSIFQFLFKMTHPVEFKLEMDMLPEQSKMSIMSRSAFTSVLFTQLLQKPTLKQRIDPRNPVLLVSIKELYLFYFMRHPASATHQTSPGTSETASTGSSSLMGSISDTFGRPKRRADYSWRSFFTEGVGSLTKGNPYNVLLLQYLNVFFPDSKKPVQSRFHGKILQFSNLFLHILIEFWLRQNLIVFSDDPTSATSSVDLYRVQQRLASPFANVHTQTTYMAPSDDLLSSLLLTITHLLSDSFYPAPIGMSTSSASGYSSAVMVGSGGGYLSPSISVVRRPLYEFLRLVFSRSPIGLSSTAFCAITDVWLAYIQPWNCQSWSQGQATKLRRSTSDNASNGNASDSNSNGNATSNGYTAAWETYVLANYHFYTTLLGAFVERAKELDFTGSDDRPLVMLDRVLSVFTPDLLSLLRHASDFLDASQPYSFPSTTAMRGKTAKEREASLSPAQGQVLTYYCKALGLECVGVPIHASYHRDAERLFDKLWNDSGVTGAENSVQPSTTSSTSSTSWFGPSGETPFERTHRLSRHLRRVFEISDAYVASTAHSRSLQSASNGWEPLEPSREATRTHLLTREGIFQLRNGMRLCSPEEMRFIGDPMLRPICSYEIPMLVRLSYRVSTWLNQQLGLHNPYHGKHFEDNAQVDPTSGYARFRINLRFLASKPNLAFLTAFLWLVYLILLW</sequence>
<dbReference type="GO" id="GO:0046475">
    <property type="term" value="P:glycerophospholipid catabolic process"/>
    <property type="evidence" value="ECO:0007669"/>
    <property type="project" value="TreeGrafter"/>
</dbReference>
<dbReference type="PROSITE" id="PS51253">
    <property type="entry name" value="HTH_CENPB"/>
    <property type="match status" value="1"/>
</dbReference>
<evidence type="ECO:0000313" key="9">
    <source>
        <dbReference type="EMBL" id="TMW63212.1"/>
    </source>
</evidence>
<dbReference type="InterPro" id="IPR024129">
    <property type="entry name" value="Sphingomy_SMPD4"/>
</dbReference>
<feature type="domain" description="HTH CENPB-type" evidence="8">
    <location>
        <begin position="1"/>
        <end position="28"/>
    </location>
</feature>
<feature type="compositionally biased region" description="Low complexity" evidence="6">
    <location>
        <begin position="452"/>
        <end position="472"/>
    </location>
</feature>
<feature type="region of interest" description="Disordered" evidence="6">
    <location>
        <begin position="175"/>
        <end position="221"/>
    </location>
</feature>
<evidence type="ECO:0000256" key="1">
    <source>
        <dbReference type="ARBA" id="ARBA00004167"/>
    </source>
</evidence>
<feature type="compositionally biased region" description="Low complexity" evidence="6">
    <location>
        <begin position="190"/>
        <end position="213"/>
    </location>
</feature>
<dbReference type="EMBL" id="SPLM01000072">
    <property type="protein sequence ID" value="TMW63212.1"/>
    <property type="molecule type" value="Genomic_DNA"/>
</dbReference>
<dbReference type="InterPro" id="IPR006600">
    <property type="entry name" value="HTH_CenpB_DNA-bd_dom"/>
</dbReference>
<dbReference type="GO" id="GO:0046513">
    <property type="term" value="P:ceramide biosynthetic process"/>
    <property type="evidence" value="ECO:0007669"/>
    <property type="project" value="TreeGrafter"/>
</dbReference>
<evidence type="ECO:0000256" key="4">
    <source>
        <dbReference type="ARBA" id="ARBA00023125"/>
    </source>
</evidence>
<feature type="compositionally biased region" description="Low complexity" evidence="6">
    <location>
        <begin position="700"/>
        <end position="716"/>
    </location>
</feature>
<keyword evidence="2 7" id="KW-0812">Transmembrane</keyword>
<gene>
    <name evidence="9" type="ORF">Poli38472_002153</name>
</gene>
<dbReference type="GO" id="GO:0050290">
    <property type="term" value="F:sphingomyelin phosphodiesterase D activity"/>
    <property type="evidence" value="ECO:0007669"/>
    <property type="project" value="InterPro"/>
</dbReference>
<dbReference type="GO" id="GO:0006685">
    <property type="term" value="P:sphingomyelin catabolic process"/>
    <property type="evidence" value="ECO:0007669"/>
    <property type="project" value="TreeGrafter"/>
</dbReference>
<feature type="region of interest" description="Disordered" evidence="6">
    <location>
        <begin position="448"/>
        <end position="473"/>
    </location>
</feature>
<reference evidence="9" key="1">
    <citation type="submission" date="2019-03" db="EMBL/GenBank/DDBJ databases">
        <title>Long read genome sequence of the mycoparasitic Pythium oligandrum ATCC 38472 isolated from sugarbeet rhizosphere.</title>
        <authorList>
            <person name="Gaulin E."/>
        </authorList>
    </citation>
    <scope>NUCLEOTIDE SEQUENCE</scope>
    <source>
        <strain evidence="9">ATCC 38472_TT</strain>
    </source>
</reference>